<evidence type="ECO:0000313" key="1">
    <source>
        <dbReference type="EMBL" id="KAA6357810.1"/>
    </source>
</evidence>
<accession>A0A5J4TJ68</accession>
<gene>
    <name evidence="1" type="ORF">EZS28_046661</name>
</gene>
<dbReference type="EMBL" id="SNRW01030808">
    <property type="protein sequence ID" value="KAA6357810.1"/>
    <property type="molecule type" value="Genomic_DNA"/>
</dbReference>
<sequence length="128" mass="15398">MNVQIRNRTGSNLEKAIFGKRVTDKSSDIFRKVVQRRQGFKPQDYNDILKNRTQEGISNLKRQIQKDSLQIQTAEHKLLMSMLLKQLETKRSFYQVVYKREVLGQTVREKKRWTKQTLIYYPKSQFRM</sequence>
<name>A0A5J4TJ68_9EUKA</name>
<reference evidence="1 2" key="1">
    <citation type="submission" date="2019-03" db="EMBL/GenBank/DDBJ databases">
        <title>Single cell metagenomics reveals metabolic interactions within the superorganism composed of flagellate Streblomastix strix and complex community of Bacteroidetes bacteria on its surface.</title>
        <authorList>
            <person name="Treitli S.C."/>
            <person name="Kolisko M."/>
            <person name="Husnik F."/>
            <person name="Keeling P."/>
            <person name="Hampl V."/>
        </authorList>
    </citation>
    <scope>NUCLEOTIDE SEQUENCE [LARGE SCALE GENOMIC DNA]</scope>
    <source>
        <strain evidence="1">ST1C</strain>
    </source>
</reference>
<dbReference type="Proteomes" id="UP000324800">
    <property type="component" value="Unassembled WGS sequence"/>
</dbReference>
<proteinExistence type="predicted"/>
<evidence type="ECO:0000313" key="2">
    <source>
        <dbReference type="Proteomes" id="UP000324800"/>
    </source>
</evidence>
<dbReference type="AlphaFoldDB" id="A0A5J4TJ68"/>
<comment type="caution">
    <text evidence="1">The sequence shown here is derived from an EMBL/GenBank/DDBJ whole genome shotgun (WGS) entry which is preliminary data.</text>
</comment>
<organism evidence="1 2">
    <name type="scientific">Streblomastix strix</name>
    <dbReference type="NCBI Taxonomy" id="222440"/>
    <lineage>
        <taxon>Eukaryota</taxon>
        <taxon>Metamonada</taxon>
        <taxon>Preaxostyla</taxon>
        <taxon>Oxymonadida</taxon>
        <taxon>Streblomastigidae</taxon>
        <taxon>Streblomastix</taxon>
    </lineage>
</organism>
<protein>
    <submittedName>
        <fullName evidence="1">Uncharacterized protein</fullName>
    </submittedName>
</protein>